<dbReference type="HOGENOM" id="CLU_029601_3_2_6"/>
<dbReference type="EMBL" id="CP003244">
    <property type="protein sequence ID" value="AEX51407.1"/>
    <property type="molecule type" value="Genomic_DNA"/>
</dbReference>
<dbReference type="InterPro" id="IPR003488">
    <property type="entry name" value="DprA"/>
</dbReference>
<dbReference type="STRING" id="745277.Rahaq2_1528"/>
<reference evidence="4" key="2">
    <citation type="submission" date="2012-01" db="EMBL/GenBank/DDBJ databases">
        <title>Complete sequence of chromosome of Rahnella aquatilis CIP 78.65.</title>
        <authorList>
            <person name="Lucas S."/>
            <person name="Han J."/>
            <person name="Lapidus A."/>
            <person name="Cheng J.-F."/>
            <person name="Goodwin L."/>
            <person name="Pitluck S."/>
            <person name="Peters L."/>
            <person name="Ovchinnikova G."/>
            <person name="Held B."/>
            <person name="Detter J.C."/>
            <person name="Han C."/>
            <person name="Tapia R."/>
            <person name="Land M."/>
            <person name="Hauser L."/>
            <person name="Kyrpides N."/>
            <person name="Ivanova N."/>
            <person name="Pagani I."/>
            <person name="Sobecky P."/>
            <person name="Martinez R."/>
            <person name="Woyke T."/>
        </authorList>
    </citation>
    <scope>NUCLEOTIDE SEQUENCE [LARGE SCALE GENOMIC DNA]</scope>
    <source>
        <strain evidence="4">ATCC 33071 / DSM 4594 / JCM 1683 / NBRC 105701 / NCIMB 13365 / CIP 78.65</strain>
    </source>
</reference>
<gene>
    <name evidence="3" type="ordered locus">Rahaq2_1528</name>
</gene>
<dbReference type="PANTHER" id="PTHR43022">
    <property type="entry name" value="PROTEIN SMF"/>
    <property type="match status" value="1"/>
</dbReference>
<protein>
    <submittedName>
        <fullName evidence="3">Putative Rossmann fold nucleotide-binding protein involved in DNA uptake</fullName>
    </submittedName>
</protein>
<evidence type="ECO:0000313" key="3">
    <source>
        <dbReference type="EMBL" id="AEX51407.1"/>
    </source>
</evidence>
<dbReference type="InterPro" id="IPR057666">
    <property type="entry name" value="DrpA_SLOG"/>
</dbReference>
<keyword evidence="4" id="KW-1185">Reference proteome</keyword>
<accession>H2IRH1</accession>
<dbReference type="PATRIC" id="fig|745277.3.peg.1465"/>
<comment type="similarity">
    <text evidence="1">Belongs to the DprA/Smf family.</text>
</comment>
<evidence type="ECO:0000259" key="2">
    <source>
        <dbReference type="Pfam" id="PF02481"/>
    </source>
</evidence>
<dbReference type="KEGG" id="raq:Rahaq2_1528"/>
<dbReference type="RefSeq" id="WP_015696627.1">
    <property type="nucleotide sequence ID" value="NC_016818.1"/>
</dbReference>
<name>H2IRH1_RAHAC</name>
<reference evidence="3 4" key="1">
    <citation type="journal article" date="2012" name="J. Bacteriol.">
        <title>Complete Genome Sequence of Rahnella aquatilis CIP 78.65.</title>
        <authorList>
            <person name="Martinez R.J."/>
            <person name="Bruce D."/>
            <person name="Detter C."/>
            <person name="Goodwin L.A."/>
            <person name="Han J."/>
            <person name="Han C.S."/>
            <person name="Held B."/>
            <person name="Land M.L."/>
            <person name="Mikhailova N."/>
            <person name="Nolan M."/>
            <person name="Pennacchio L."/>
            <person name="Pitluck S."/>
            <person name="Tapia R."/>
            <person name="Woyke T."/>
            <person name="Sobecky P.A."/>
        </authorList>
    </citation>
    <scope>NUCLEOTIDE SEQUENCE [LARGE SCALE GENOMIC DNA]</scope>
    <source>
        <strain evidence="4">ATCC 33071 / DSM 4594 / JCM 1683 / NBRC 105701 / NCIMB 13365 / CIP 78.65</strain>
    </source>
</reference>
<dbReference type="OrthoDB" id="9785707at2"/>
<dbReference type="Gene3D" id="3.40.50.450">
    <property type="match status" value="1"/>
</dbReference>
<proteinExistence type="inferred from homology"/>
<dbReference type="Proteomes" id="UP000009010">
    <property type="component" value="Chromosome"/>
</dbReference>
<feature type="domain" description="Smf/DprA SLOG" evidence="2">
    <location>
        <begin position="77"/>
        <end position="258"/>
    </location>
</feature>
<dbReference type="GO" id="GO:0009294">
    <property type="term" value="P:DNA-mediated transformation"/>
    <property type="evidence" value="ECO:0007669"/>
    <property type="project" value="InterPro"/>
</dbReference>
<sequence length="328" mass="35972">MSFVSINTKKLLAISQLKGVGEKSLSSLANLEHFDDMSISDITEKSLNKKYSANEIDSAVSFAEDQIHKSDTQKHRIISFFDKEYPHSLRLIETPSPILFCAGNLEALNEKCITVIGTREPTGHGEIIAKNLTKWFSENGWNIVSGLAIGVDSLAHQACIDVQGKTIAVLAHGLETIYPKSNRKLAEDILAQNGTLVSEYHYDSFIARSNFVKRDAVQAALASAVFLVQSGVPGGSLHASKAALDLNRPLIVVGQSKTDLINNESKCKANILLSGNNLNEIKKALKINSFDKNLIIAMPNKSYYKKVDDVLQNYLFTVKETPAEGFGF</sequence>
<evidence type="ECO:0000256" key="1">
    <source>
        <dbReference type="ARBA" id="ARBA00006525"/>
    </source>
</evidence>
<dbReference type="PANTHER" id="PTHR43022:SF1">
    <property type="entry name" value="PROTEIN SMF"/>
    <property type="match status" value="1"/>
</dbReference>
<dbReference type="SUPFAM" id="SSF102405">
    <property type="entry name" value="MCP/YpsA-like"/>
    <property type="match status" value="1"/>
</dbReference>
<organism evidence="3 4">
    <name type="scientific">Rahnella aquatilis (strain ATCC 33071 / DSM 4594 / JCM 1683 / NBRC 105701 / NCIMB 13365 / CIP 78.65)</name>
    <dbReference type="NCBI Taxonomy" id="745277"/>
    <lineage>
        <taxon>Bacteria</taxon>
        <taxon>Pseudomonadati</taxon>
        <taxon>Pseudomonadota</taxon>
        <taxon>Gammaproteobacteria</taxon>
        <taxon>Enterobacterales</taxon>
        <taxon>Yersiniaceae</taxon>
        <taxon>Rahnella</taxon>
    </lineage>
</organism>
<evidence type="ECO:0000313" key="4">
    <source>
        <dbReference type="Proteomes" id="UP000009010"/>
    </source>
</evidence>
<dbReference type="AlphaFoldDB" id="H2IRH1"/>
<dbReference type="Pfam" id="PF02481">
    <property type="entry name" value="DNA_processg_A"/>
    <property type="match status" value="1"/>
</dbReference>
<dbReference type="eggNOG" id="COG0758">
    <property type="taxonomic scope" value="Bacteria"/>
</dbReference>